<dbReference type="Gene3D" id="3.40.50.2000">
    <property type="entry name" value="Glycogen Phosphorylase B"/>
    <property type="match status" value="2"/>
</dbReference>
<dbReference type="EMBL" id="CP118166">
    <property type="protein sequence ID" value="WDI33126.1"/>
    <property type="molecule type" value="Genomic_DNA"/>
</dbReference>
<dbReference type="RefSeq" id="WP_274495090.1">
    <property type="nucleotide sequence ID" value="NZ_CP118166.1"/>
</dbReference>
<dbReference type="Proteomes" id="UP001214043">
    <property type="component" value="Chromosome"/>
</dbReference>
<evidence type="ECO:0000259" key="1">
    <source>
        <dbReference type="Pfam" id="PF00535"/>
    </source>
</evidence>
<dbReference type="PANTHER" id="PTHR22916">
    <property type="entry name" value="GLYCOSYLTRANSFERASE"/>
    <property type="match status" value="1"/>
</dbReference>
<dbReference type="CDD" id="cd03801">
    <property type="entry name" value="GT4_PimA-like"/>
    <property type="match status" value="1"/>
</dbReference>
<organism evidence="3 4">
    <name type="scientific">Hyphococcus flavus</name>
    <dbReference type="NCBI Taxonomy" id="1866326"/>
    <lineage>
        <taxon>Bacteria</taxon>
        <taxon>Pseudomonadati</taxon>
        <taxon>Pseudomonadota</taxon>
        <taxon>Alphaproteobacteria</taxon>
        <taxon>Parvularculales</taxon>
        <taxon>Parvularculaceae</taxon>
        <taxon>Hyphococcus</taxon>
    </lineage>
</organism>
<sequence length="704" mass="78092">MAKKVLFVTRKWPPAVGGMETYSVQLAEELARQCDLKTIFLPGRTDGRTPSPAGLLWFGVTTLFYLALHGRKFDVVHAGDMAIWPLAWIASVFNRKAAIVLSAHGTDVAYANRTGWRAKFYRSYLRYGAKRLQAARVIANSRATANLLEGHGFTRISVVPLAAEATNPAAETPENYLLFTGRLTQQKGCGWFINNILPHLPNNITLKVAGVVIDETERNALNHDRVEFLGPVRQNRLSILRRKALANIVPNLEMQPYAFEGFGLSATEGAADGGIVIASDLFGLKDAVINDVTGFLLAAGDAKAWKAKIIELTSWEPEIRQSFVLKSIEKTRQYYSWSRVCAETLAAYNGNVITKTSSANSESPMISVVMTAYNAERYIESAIESILTQTFSDFEFIIIDDASTDATIEIINRFAASDLRIQALCNEHNLGVTRSLNRGLSVAKGSYIARMDADDISLPHRFEKQVAFLDTHPDYSVVASGVQVIDEAGNFLKKNIEATSAWETDWISLFRMPFTHPAMMCRRAVLRDNQISYDTKHLSAQDFRFAQQLLQHGKGLALGAVLFQYRMHTQNVTSKNSSSQRATARSIAIDNAIARFPQSCAEGITNLFNLIYGAPTGQDLTNSDLQKAILALCDMEKQFCEHHSLNTRQVARIRTLASRWLAAGAVKNGLITQPAALVSFLWRTRRYLSGYSKEAVSYALRRAA</sequence>
<dbReference type="SUPFAM" id="SSF53756">
    <property type="entry name" value="UDP-Glycosyltransferase/glycogen phosphorylase"/>
    <property type="match status" value="1"/>
</dbReference>
<name>A0AAE9ZL35_9PROT</name>
<dbReference type="InterPro" id="IPR028098">
    <property type="entry name" value="Glyco_trans_4-like_N"/>
</dbReference>
<evidence type="ECO:0000313" key="3">
    <source>
        <dbReference type="EMBL" id="WDI33126.1"/>
    </source>
</evidence>
<dbReference type="Pfam" id="PF13439">
    <property type="entry name" value="Glyco_transf_4"/>
    <property type="match status" value="1"/>
</dbReference>
<keyword evidence="3" id="KW-0808">Transferase</keyword>
<dbReference type="AlphaFoldDB" id="A0AAE9ZL35"/>
<proteinExistence type="predicted"/>
<dbReference type="GO" id="GO:0016758">
    <property type="term" value="F:hexosyltransferase activity"/>
    <property type="evidence" value="ECO:0007669"/>
    <property type="project" value="UniProtKB-ARBA"/>
</dbReference>
<dbReference type="PANTHER" id="PTHR22916:SF3">
    <property type="entry name" value="UDP-GLCNAC:BETAGAL BETA-1,3-N-ACETYLGLUCOSAMINYLTRANSFERASE-LIKE PROTEIN 1"/>
    <property type="match status" value="1"/>
</dbReference>
<feature type="domain" description="Glycosyltransferase 2-like" evidence="1">
    <location>
        <begin position="367"/>
        <end position="494"/>
    </location>
</feature>
<dbReference type="EC" id="2.4.-.-" evidence="3"/>
<evidence type="ECO:0000259" key="2">
    <source>
        <dbReference type="Pfam" id="PF13439"/>
    </source>
</evidence>
<dbReference type="Pfam" id="PF13692">
    <property type="entry name" value="Glyco_trans_1_4"/>
    <property type="match status" value="1"/>
</dbReference>
<protein>
    <submittedName>
        <fullName evidence="3">Glycosyltransferase</fullName>
        <ecNumber evidence="3">2.4.-.-</ecNumber>
    </submittedName>
</protein>
<dbReference type="KEGG" id="hfl:PUV54_07940"/>
<evidence type="ECO:0000313" key="4">
    <source>
        <dbReference type="Proteomes" id="UP001214043"/>
    </source>
</evidence>
<feature type="domain" description="Glycosyltransferase subfamily 4-like N-terminal" evidence="2">
    <location>
        <begin position="16"/>
        <end position="160"/>
    </location>
</feature>
<dbReference type="Gene3D" id="3.90.550.10">
    <property type="entry name" value="Spore Coat Polysaccharide Biosynthesis Protein SpsA, Chain A"/>
    <property type="match status" value="1"/>
</dbReference>
<dbReference type="InterPro" id="IPR001173">
    <property type="entry name" value="Glyco_trans_2-like"/>
</dbReference>
<accession>A0AAE9ZL35</accession>
<dbReference type="SUPFAM" id="SSF53448">
    <property type="entry name" value="Nucleotide-diphospho-sugar transferases"/>
    <property type="match status" value="1"/>
</dbReference>
<gene>
    <name evidence="3" type="ORF">PUV54_07940</name>
</gene>
<keyword evidence="3" id="KW-0328">Glycosyltransferase</keyword>
<reference evidence="3" key="1">
    <citation type="submission" date="2023-02" db="EMBL/GenBank/DDBJ databases">
        <title>Genome sequence of Hyphococcus flavus.</title>
        <authorList>
            <person name="Rong J.-C."/>
            <person name="Zhao Q."/>
            <person name="Yi M."/>
            <person name="Wu J.-Y."/>
        </authorList>
    </citation>
    <scope>NUCLEOTIDE SEQUENCE</scope>
    <source>
        <strain evidence="3">MCCC 1K03223</strain>
    </source>
</reference>
<dbReference type="InterPro" id="IPR029044">
    <property type="entry name" value="Nucleotide-diphossugar_trans"/>
</dbReference>
<keyword evidence="4" id="KW-1185">Reference proteome</keyword>
<dbReference type="Pfam" id="PF00535">
    <property type="entry name" value="Glycos_transf_2"/>
    <property type="match status" value="1"/>
</dbReference>